<reference evidence="1 2" key="1">
    <citation type="submission" date="2018-08" db="EMBL/GenBank/DDBJ databases">
        <title>Recombination of ecologically and evolutionarily significant loci maintains genetic cohesion in the Pseudomonas syringae species complex.</title>
        <authorList>
            <person name="Dillon M."/>
            <person name="Thakur S."/>
            <person name="Almeida R.N.D."/>
            <person name="Weir B.S."/>
            <person name="Guttman D.S."/>
        </authorList>
    </citation>
    <scope>NUCLEOTIDE SEQUENCE [LARGE SCALE GENOMIC DNA]</scope>
    <source>
        <strain evidence="1 2">1449B</strain>
    </source>
</reference>
<dbReference type="EMBL" id="RBUI01000071">
    <property type="protein sequence ID" value="RMU88762.1"/>
    <property type="molecule type" value="Genomic_DNA"/>
</dbReference>
<comment type="caution">
    <text evidence="1">The sequence shown here is derived from an EMBL/GenBank/DDBJ whole genome shotgun (WGS) entry which is preliminary data.</text>
</comment>
<name>A0A7Z6UUT2_PSESH</name>
<accession>A0A7Z6UUT2</accession>
<protein>
    <submittedName>
        <fullName evidence="1">Uncharacterized protein</fullName>
    </submittedName>
</protein>
<dbReference type="AlphaFoldDB" id="A0A7Z6UUT2"/>
<dbReference type="Proteomes" id="UP000267078">
    <property type="component" value="Unassembled WGS sequence"/>
</dbReference>
<evidence type="ECO:0000313" key="2">
    <source>
        <dbReference type="Proteomes" id="UP000267078"/>
    </source>
</evidence>
<proteinExistence type="predicted"/>
<sequence>MPRPCSTESTMFFNRIGHRSDTKKAEDAALMQAIKSIDTLVVRGGRMSMDAKEIEGLVRSSRDKAKKLVTPQAES</sequence>
<gene>
    <name evidence="1" type="ORF">ALP21_100274</name>
</gene>
<organism evidence="1 2">
    <name type="scientific">Pseudomonas savastanoi pv. phaseolicola</name>
    <name type="common">Pseudomonas syringae pv. phaseolicola</name>
    <dbReference type="NCBI Taxonomy" id="319"/>
    <lineage>
        <taxon>Bacteria</taxon>
        <taxon>Pseudomonadati</taxon>
        <taxon>Pseudomonadota</taxon>
        <taxon>Gammaproteobacteria</taxon>
        <taxon>Pseudomonadales</taxon>
        <taxon>Pseudomonadaceae</taxon>
        <taxon>Pseudomonas</taxon>
    </lineage>
</organism>
<evidence type="ECO:0000313" key="1">
    <source>
        <dbReference type="EMBL" id="RMU88762.1"/>
    </source>
</evidence>